<dbReference type="SUPFAM" id="SSF46785">
    <property type="entry name" value="Winged helix' DNA-binding domain"/>
    <property type="match status" value="1"/>
</dbReference>
<name>A0ABS7DR21_9FIRM</name>
<dbReference type="InterPro" id="IPR000600">
    <property type="entry name" value="ROK"/>
</dbReference>
<dbReference type="InterPro" id="IPR043129">
    <property type="entry name" value="ATPase_NBD"/>
</dbReference>
<keyword evidence="3" id="KW-0119">Carbohydrate metabolism</keyword>
<evidence type="ECO:0000256" key="2">
    <source>
        <dbReference type="ARBA" id="ARBA00006479"/>
    </source>
</evidence>
<evidence type="ECO:0000313" key="4">
    <source>
        <dbReference type="EMBL" id="MBW7573031.1"/>
    </source>
</evidence>
<dbReference type="SUPFAM" id="SSF53067">
    <property type="entry name" value="Actin-like ATPase domain"/>
    <property type="match status" value="1"/>
</dbReference>
<dbReference type="Gene3D" id="1.10.10.10">
    <property type="entry name" value="Winged helix-like DNA-binding domain superfamily/Winged helix DNA-binding domain"/>
    <property type="match status" value="1"/>
</dbReference>
<accession>A0ABS7DR21</accession>
<dbReference type="EMBL" id="JAGFNZ010000003">
    <property type="protein sequence ID" value="MBW7573031.1"/>
    <property type="molecule type" value="Genomic_DNA"/>
</dbReference>
<dbReference type="Pfam" id="PF13412">
    <property type="entry name" value="HTH_24"/>
    <property type="match status" value="1"/>
</dbReference>
<dbReference type="InterPro" id="IPR036390">
    <property type="entry name" value="WH_DNA-bd_sf"/>
</dbReference>
<sequence length="410" mass="44782">MNIKQTVDQTHIRSINQRVILDKIYSDEPISRAELARELFISKSAMTENIAALLNIGIIQEFGEGVSMSSGGRKPILLKFNKIFQYIIAIELNFEDPIFVLANLGGEIINKFTVNISNDSPYATRLELVLNAVKLLLSSNNLTSKDLAIIAISCPGIYDSVNRTFFANSNFANWNMGDFSRQMEEQFSTSVLVVNDVNAAAVGEFTSGAGKYSKDLVYVSGGLGLGAGIILNGEIYEGSTNCAGEIANEITIHNDMVRARGMSFNNLGGSTNINGLTARIRAEAPQGTREAFAALGKSVEKIGFKDIIRVWRDGDPFLKECVDDIAVIIGGCISNIVCLLNCDLAIFGGEYTVFHSQMLPIINRIVQENAFTPVKVVPALLEKNSGIYGLFALSKEVIFDRLCNQGHERT</sequence>
<dbReference type="RefSeq" id="WP_219965436.1">
    <property type="nucleotide sequence ID" value="NZ_JAGFNZ010000003.1"/>
</dbReference>
<keyword evidence="5" id="KW-1185">Reference proteome</keyword>
<comment type="caution">
    <text evidence="4">The sequence shown here is derived from an EMBL/GenBank/DDBJ whole genome shotgun (WGS) entry which is preliminary data.</text>
</comment>
<dbReference type="Pfam" id="PF00480">
    <property type="entry name" value="ROK"/>
    <property type="match status" value="1"/>
</dbReference>
<dbReference type="PANTHER" id="PTHR18964:SF149">
    <property type="entry name" value="BIFUNCTIONAL UDP-N-ACETYLGLUCOSAMINE 2-EPIMERASE_N-ACETYLMANNOSAMINE KINASE"/>
    <property type="match status" value="1"/>
</dbReference>
<evidence type="ECO:0000256" key="3">
    <source>
        <dbReference type="ARBA" id="ARBA00022629"/>
    </source>
</evidence>
<dbReference type="PANTHER" id="PTHR18964">
    <property type="entry name" value="ROK (REPRESSOR, ORF, KINASE) FAMILY"/>
    <property type="match status" value="1"/>
</dbReference>
<proteinExistence type="inferred from homology"/>
<protein>
    <submittedName>
        <fullName evidence="4">ROK family transcriptional regulator</fullName>
    </submittedName>
</protein>
<comment type="function">
    <text evidence="1">Transcriptional repressor of xylose-utilizing enzymes.</text>
</comment>
<keyword evidence="3" id="KW-0859">Xylose metabolism</keyword>
<reference evidence="4 5" key="1">
    <citation type="submission" date="2021-03" db="EMBL/GenBank/DDBJ databases">
        <title>Caproiciproducens sp. nov. isolated from feces of cow.</title>
        <authorList>
            <person name="Choi J.-Y."/>
        </authorList>
    </citation>
    <scope>NUCLEOTIDE SEQUENCE [LARGE SCALE GENOMIC DNA]</scope>
    <source>
        <strain evidence="4 5">AGMB10547</strain>
    </source>
</reference>
<organism evidence="4 5">
    <name type="scientific">Caproiciproducens faecalis</name>
    <dbReference type="NCBI Taxonomy" id="2820301"/>
    <lineage>
        <taxon>Bacteria</taxon>
        <taxon>Bacillati</taxon>
        <taxon>Bacillota</taxon>
        <taxon>Clostridia</taxon>
        <taxon>Eubacteriales</taxon>
        <taxon>Acutalibacteraceae</taxon>
        <taxon>Caproiciproducens</taxon>
    </lineage>
</organism>
<gene>
    <name evidence="4" type="ORF">J5W02_09410</name>
</gene>
<dbReference type="InterPro" id="IPR036388">
    <property type="entry name" value="WH-like_DNA-bd_sf"/>
</dbReference>
<comment type="similarity">
    <text evidence="2">Belongs to the ROK (NagC/XylR) family.</text>
</comment>
<evidence type="ECO:0000256" key="1">
    <source>
        <dbReference type="ARBA" id="ARBA00002486"/>
    </source>
</evidence>
<evidence type="ECO:0000313" key="5">
    <source>
        <dbReference type="Proteomes" id="UP000719942"/>
    </source>
</evidence>
<dbReference type="Gene3D" id="3.30.420.40">
    <property type="match status" value="2"/>
</dbReference>
<dbReference type="Proteomes" id="UP000719942">
    <property type="component" value="Unassembled WGS sequence"/>
</dbReference>